<reference evidence="1 2" key="1">
    <citation type="submission" date="2014-04" db="EMBL/GenBank/DDBJ databases">
        <authorList>
            <consortium name="DOE Joint Genome Institute"/>
            <person name="Kuo A."/>
            <person name="Kohler A."/>
            <person name="Jargeat P."/>
            <person name="Nagy L.G."/>
            <person name="Floudas D."/>
            <person name="Copeland A."/>
            <person name="Barry K.W."/>
            <person name="Cichocki N."/>
            <person name="Veneault-Fourrey C."/>
            <person name="LaButti K."/>
            <person name="Lindquist E.A."/>
            <person name="Lipzen A."/>
            <person name="Lundell T."/>
            <person name="Morin E."/>
            <person name="Murat C."/>
            <person name="Sun H."/>
            <person name="Tunlid A."/>
            <person name="Henrissat B."/>
            <person name="Grigoriev I.V."/>
            <person name="Hibbett D.S."/>
            <person name="Martin F."/>
            <person name="Nordberg H.P."/>
            <person name="Cantor M.N."/>
            <person name="Hua S.X."/>
        </authorList>
    </citation>
    <scope>NUCLEOTIDE SEQUENCE [LARGE SCALE GENOMIC DNA]</scope>
    <source>
        <strain evidence="1 2">Ve08.2h10</strain>
    </source>
</reference>
<dbReference type="HOGENOM" id="CLU_2543228_0_0_1"/>
<proteinExistence type="predicted"/>
<dbReference type="EMBL" id="KN825924">
    <property type="protein sequence ID" value="KIK80827.1"/>
    <property type="molecule type" value="Genomic_DNA"/>
</dbReference>
<dbReference type="InParanoid" id="A0A0D0CDQ0"/>
<evidence type="ECO:0000313" key="2">
    <source>
        <dbReference type="Proteomes" id="UP000054538"/>
    </source>
</evidence>
<gene>
    <name evidence="1" type="ORF">PAXRUDRAFT_15576</name>
</gene>
<keyword evidence="2" id="KW-1185">Reference proteome</keyword>
<dbReference type="Proteomes" id="UP000054538">
    <property type="component" value="Unassembled WGS sequence"/>
</dbReference>
<organism evidence="1 2">
    <name type="scientific">Paxillus rubicundulus Ve08.2h10</name>
    <dbReference type="NCBI Taxonomy" id="930991"/>
    <lineage>
        <taxon>Eukaryota</taxon>
        <taxon>Fungi</taxon>
        <taxon>Dikarya</taxon>
        <taxon>Basidiomycota</taxon>
        <taxon>Agaricomycotina</taxon>
        <taxon>Agaricomycetes</taxon>
        <taxon>Agaricomycetidae</taxon>
        <taxon>Boletales</taxon>
        <taxon>Paxilineae</taxon>
        <taxon>Paxillaceae</taxon>
        <taxon>Paxillus</taxon>
    </lineage>
</organism>
<evidence type="ECO:0000313" key="1">
    <source>
        <dbReference type="EMBL" id="KIK80827.1"/>
    </source>
</evidence>
<dbReference type="OrthoDB" id="2977716at2759"/>
<dbReference type="AlphaFoldDB" id="A0A0D0CDQ0"/>
<reference evidence="2" key="2">
    <citation type="submission" date="2015-01" db="EMBL/GenBank/DDBJ databases">
        <title>Evolutionary Origins and Diversification of the Mycorrhizal Mutualists.</title>
        <authorList>
            <consortium name="DOE Joint Genome Institute"/>
            <consortium name="Mycorrhizal Genomics Consortium"/>
            <person name="Kohler A."/>
            <person name="Kuo A."/>
            <person name="Nagy L.G."/>
            <person name="Floudas D."/>
            <person name="Copeland A."/>
            <person name="Barry K.W."/>
            <person name="Cichocki N."/>
            <person name="Veneault-Fourrey C."/>
            <person name="LaButti K."/>
            <person name="Lindquist E.A."/>
            <person name="Lipzen A."/>
            <person name="Lundell T."/>
            <person name="Morin E."/>
            <person name="Murat C."/>
            <person name="Riley R."/>
            <person name="Ohm R."/>
            <person name="Sun H."/>
            <person name="Tunlid A."/>
            <person name="Henrissat B."/>
            <person name="Grigoriev I.V."/>
            <person name="Hibbett D.S."/>
            <person name="Martin F."/>
        </authorList>
    </citation>
    <scope>NUCLEOTIDE SEQUENCE [LARGE SCALE GENOMIC DNA]</scope>
    <source>
        <strain evidence="2">Ve08.2h10</strain>
    </source>
</reference>
<protein>
    <submittedName>
        <fullName evidence="1">Uncharacterized protein</fullName>
    </submittedName>
</protein>
<name>A0A0D0CDQ0_9AGAM</name>
<accession>A0A0D0CDQ0</accession>
<sequence length="83" mass="9727">MEEFSQMIVKGDPEAFCKSYISIRACGQDRYWQEVRKWMSKRTTADFQGDEEIEQSQGLIIVSPTRFGKTQWARSITPEHGYM</sequence>